<comment type="caution">
    <text evidence="6">The sequence shown here is derived from an EMBL/GenBank/DDBJ whole genome shotgun (WGS) entry which is preliminary data.</text>
</comment>
<dbReference type="Proteomes" id="UP000722459">
    <property type="component" value="Unassembled WGS sequence"/>
</dbReference>
<dbReference type="InterPro" id="IPR027268">
    <property type="entry name" value="Peptidase_M4/M1_CTD_sf"/>
</dbReference>
<dbReference type="PANTHER" id="PTHR46322:SF1">
    <property type="entry name" value="PUROMYCIN-SENSITIVE AMINOPEPTIDASE"/>
    <property type="match status" value="1"/>
</dbReference>
<dbReference type="Gene3D" id="1.10.390.10">
    <property type="entry name" value="Neutral Protease Domain 2"/>
    <property type="match status" value="1"/>
</dbReference>
<dbReference type="Gene3D" id="2.60.40.1730">
    <property type="entry name" value="tricorn interacting facor f3 domain"/>
    <property type="match status" value="1"/>
</dbReference>
<dbReference type="Pfam" id="PF11940">
    <property type="entry name" value="DUF3458"/>
    <property type="match status" value="1"/>
</dbReference>
<dbReference type="Gene3D" id="1.25.50.10">
    <property type="entry name" value="Peptidase M1, alanyl aminopeptidase, C-terminal domain"/>
    <property type="match status" value="1"/>
</dbReference>
<feature type="domain" description="Peptidase M1 alanyl aminopeptidase Ig-like fold" evidence="3">
    <location>
        <begin position="504"/>
        <end position="591"/>
    </location>
</feature>
<feature type="domain" description="Aminopeptidase N-like N-terminal" evidence="5">
    <location>
        <begin position="20"/>
        <end position="193"/>
    </location>
</feature>
<reference evidence="6" key="1">
    <citation type="journal article" date="2021" name="ISME J.">
        <title>Mercury methylation by metabolically versatile and cosmopolitan marine bacteria.</title>
        <authorList>
            <person name="Lin H."/>
            <person name="Ascher D.B."/>
            <person name="Myung Y."/>
            <person name="Lamborg C.H."/>
            <person name="Hallam S.J."/>
            <person name="Gionfriddo C.M."/>
            <person name="Holt K.E."/>
            <person name="Moreau J.W."/>
        </authorList>
    </citation>
    <scope>NUCLEOTIDE SEQUENCE</scope>
    <source>
        <strain evidence="6">SI075_bin30</strain>
    </source>
</reference>
<dbReference type="PANTHER" id="PTHR46322">
    <property type="entry name" value="PUROMYCIN-SENSITIVE AMINOPEPTIDASE"/>
    <property type="match status" value="1"/>
</dbReference>
<evidence type="ECO:0000256" key="1">
    <source>
        <dbReference type="ARBA" id="ARBA00022438"/>
    </source>
</evidence>
<evidence type="ECO:0000313" key="6">
    <source>
        <dbReference type="EMBL" id="MBT4870877.1"/>
    </source>
</evidence>
<dbReference type="GO" id="GO:0008237">
    <property type="term" value="F:metallopeptidase activity"/>
    <property type="evidence" value="ECO:0007669"/>
    <property type="project" value="InterPro"/>
</dbReference>
<dbReference type="InterPro" id="IPR042097">
    <property type="entry name" value="Aminopeptidase_N-like_N_sf"/>
</dbReference>
<feature type="domain" description="Peptidase M1 alanyl aminopeptidase C-terminal" evidence="4">
    <location>
        <begin position="596"/>
        <end position="895"/>
    </location>
</feature>
<dbReference type="Pfam" id="PF17900">
    <property type="entry name" value="Peptidase_M1_N"/>
    <property type="match status" value="1"/>
</dbReference>
<keyword evidence="1" id="KW-0378">Hydrolase</keyword>
<dbReference type="GO" id="GO:0008270">
    <property type="term" value="F:zinc ion binding"/>
    <property type="evidence" value="ECO:0007669"/>
    <property type="project" value="InterPro"/>
</dbReference>
<keyword evidence="1" id="KW-0031">Aminopeptidase</keyword>
<dbReference type="Gene3D" id="2.60.40.1840">
    <property type="match status" value="1"/>
</dbReference>
<dbReference type="InterPro" id="IPR035414">
    <property type="entry name" value="Peptidase_M1_pepN_Ig-like"/>
</dbReference>
<dbReference type="AlphaFoldDB" id="A0A8T5GGP6"/>
<accession>A0A8T5GGP6</accession>
<dbReference type="Pfam" id="PF01433">
    <property type="entry name" value="Peptidase_M1"/>
    <property type="match status" value="1"/>
</dbReference>
<dbReference type="SUPFAM" id="SSF55486">
    <property type="entry name" value="Metalloproteases ('zincins'), catalytic domain"/>
    <property type="match status" value="1"/>
</dbReference>
<dbReference type="InterPro" id="IPR024601">
    <property type="entry name" value="Peptidase_M1_pepN_C"/>
</dbReference>
<protein>
    <submittedName>
        <fullName evidence="6">DUF3458 domain-containing protein</fullName>
    </submittedName>
</protein>
<organism evidence="6 7">
    <name type="scientific">Candidatus Iainarchaeum sp</name>
    <dbReference type="NCBI Taxonomy" id="3101447"/>
    <lineage>
        <taxon>Archaea</taxon>
        <taxon>Candidatus Iainarchaeota</taxon>
        <taxon>Candidatus Iainarchaeia</taxon>
        <taxon>Candidatus Iainarchaeales</taxon>
        <taxon>Candidatus Iainarchaeaceae</taxon>
        <taxon>Candidatus Iainarchaeum</taxon>
    </lineage>
</organism>
<gene>
    <name evidence="6" type="ORF">HON47_04845</name>
</gene>
<evidence type="ECO:0000313" key="7">
    <source>
        <dbReference type="Proteomes" id="UP000722459"/>
    </source>
</evidence>
<proteinExistence type="predicted"/>
<feature type="domain" description="Peptidase M1 membrane alanine aminopeptidase" evidence="2">
    <location>
        <begin position="297"/>
        <end position="499"/>
    </location>
</feature>
<keyword evidence="1" id="KW-0645">Protease</keyword>
<evidence type="ECO:0000259" key="2">
    <source>
        <dbReference type="Pfam" id="PF01433"/>
    </source>
</evidence>
<name>A0A8T5GGP6_9ARCH</name>
<evidence type="ECO:0000259" key="5">
    <source>
        <dbReference type="Pfam" id="PF17900"/>
    </source>
</evidence>
<sequence length="934" mass="108185">MERKYKYYPEDFPELKVKDIHYGLVFDVYDEHTDVNTKISFITKEETSQIELDAKKIEISEVMSENELTWKHDKKKNKLIINFKKSVGKDKAVTIQTKNTIKPTKNDLEGMYYDKTPSGAPPQMITQCQQWGFQKLTPSFDSMNGKATYKTKIIADKRYTHLISNGNIAQEGEENGKKTITYVNEDVPMAPYLFFLGVGTWKETNRELEYANGKKFNLQMLTLENATTDATNKSLEILAFGVQWINIFTGAKRHKDIAKRKEIFDLCFLRDKLKAQGKEKEFQEAQSELVKLSKGVVFGYEYSGDVYREIAMQNSNFGGMENVGNTTITANRMLPFKEMSDRVFSYLLNVKTHEFYHNLNGSEVSSYSPFDLWLNEAITEYTTGEEFISFASSIEDARLDNVSRIVMRGGTFDEDTGALGHKMRPEGFNMPDELITGITYSKGPEFIRMVKLVIGEDKFYSALQKYHEKYSNSNAKTQDWINTMEKETGISISKMADAWLNQTGYPIVKINTKFDEENKKATIEIEQTGFEKDKHWEFPFSYAIFDKEGNKVFENIEIVKDQKATFIVDNVKSIGFFSFNRELSFYGKIEYGATENELLLQIENDDDVIAKYLALYSVIEKERMVALKEKNFAVDEKVVDIYYKLLSNEDLMEKLGTEIISIPGGVEDKYLRHYYEELYTIGKDLRKRIATKYEKELLDIYKKTNDKKFEGEYVEKSFKEIKNRSVKNSCLGILSELETNKVNDLILKQYRGADNQTDKLVAFALYNDSNAKNRLDILEEFEKESIGNPVQWEQFLSLVSRGDAKDTLAQVKRIKASNTFNITQSNDQRALLMGFAMNKRKSLLTKEGLEFFKETTIELAKLNEYTTNHLLSVFEELEYMKEEELADYVKVLIEVRKELSFEEQPSVYNNIKRTLDSAPRAIKAYEEKYEKLKL</sequence>
<dbReference type="InterPro" id="IPR012779">
    <property type="entry name" value="Peptidase_M1_pepN"/>
</dbReference>
<dbReference type="InterPro" id="IPR014782">
    <property type="entry name" value="Peptidase_M1_dom"/>
</dbReference>
<dbReference type="GO" id="GO:0004177">
    <property type="term" value="F:aminopeptidase activity"/>
    <property type="evidence" value="ECO:0007669"/>
    <property type="project" value="UniProtKB-KW"/>
</dbReference>
<evidence type="ECO:0000259" key="4">
    <source>
        <dbReference type="Pfam" id="PF17432"/>
    </source>
</evidence>
<dbReference type="InterPro" id="IPR037144">
    <property type="entry name" value="Peptidase_M1_pepN_C_sf"/>
</dbReference>
<dbReference type="InterPro" id="IPR045357">
    <property type="entry name" value="Aminopeptidase_N-like_N"/>
</dbReference>
<dbReference type="EMBL" id="JABJNZ010000062">
    <property type="protein sequence ID" value="MBT4870877.1"/>
    <property type="molecule type" value="Genomic_DNA"/>
</dbReference>
<dbReference type="Pfam" id="PF17432">
    <property type="entry name" value="DUF3458_C"/>
    <property type="match status" value="1"/>
</dbReference>
<dbReference type="InterPro" id="IPR038438">
    <property type="entry name" value="PepN_Ig-like_sf"/>
</dbReference>
<evidence type="ECO:0000259" key="3">
    <source>
        <dbReference type="Pfam" id="PF11940"/>
    </source>
</evidence>
<dbReference type="SUPFAM" id="SSF63737">
    <property type="entry name" value="Leukotriene A4 hydrolase N-terminal domain"/>
    <property type="match status" value="1"/>
</dbReference>